<dbReference type="Proteomes" id="UP001235939">
    <property type="component" value="Chromosome 11"/>
</dbReference>
<dbReference type="EMBL" id="CP092873">
    <property type="protein sequence ID" value="UYV73995.1"/>
    <property type="molecule type" value="Genomic_DNA"/>
</dbReference>
<protein>
    <recommendedName>
        <fullName evidence="2">Tf2-1-like SH3-like domain-containing protein</fullName>
    </recommendedName>
</protein>
<dbReference type="Pfam" id="PF24626">
    <property type="entry name" value="SH3_Tf2-1"/>
    <property type="match status" value="1"/>
</dbReference>
<keyword evidence="4" id="KW-1185">Reference proteome</keyword>
<name>A0ABY6L3J6_9ARAC</name>
<feature type="domain" description="Tf2-1-like SH3-like" evidence="2">
    <location>
        <begin position="391"/>
        <end position="450"/>
    </location>
</feature>
<evidence type="ECO:0000256" key="1">
    <source>
        <dbReference type="SAM" id="MobiDB-lite"/>
    </source>
</evidence>
<sequence length="477" mass="54141">MNKDEGEARKQEIGEFPNNDHRPKTLPPHLGTIILQLAIILERLQPLHPQDLDLNAFDVFSLPSPAITSSAQHQQSPEVFNSSRNPFQDKQKFNLNHKTPNFEVGDLVLVKVYHHPNTGKLAHYFTGPYTILEIISPNVVKINRPNQPLNKEHDTCQQTQALHRRRPSYSAPTMQTHYVQPKDNDLFPFRHLSSSQPLLPLIPNLFTLIQVEPTSSNNASPVPQLQINHEPTQSQAFPHKVDRITTQQHHDNIITSESTAAHHIRVDNIITLESTGFNIKSTDHHIRVDRMNQDDKEARVQKIGEFPKNDHGPTTLPPHLGTMILLLATILERLQPLHPRDLDLNAFDVFSLPSPAITSSAQHQKSPEVFNSSRNPFQVDLNHKTPNFEIGDLVLVKVYHHPNTGKLTPYFTGPYTILETISPNVVKINRHNQPLNKDHDTIHVNKLRPYTESIPLIAPPTMQAHIVQSKDNDAFPF</sequence>
<organism evidence="3 4">
    <name type="scientific">Cordylochernes scorpioides</name>
    <dbReference type="NCBI Taxonomy" id="51811"/>
    <lineage>
        <taxon>Eukaryota</taxon>
        <taxon>Metazoa</taxon>
        <taxon>Ecdysozoa</taxon>
        <taxon>Arthropoda</taxon>
        <taxon>Chelicerata</taxon>
        <taxon>Arachnida</taxon>
        <taxon>Pseudoscorpiones</taxon>
        <taxon>Cheliferoidea</taxon>
        <taxon>Chernetidae</taxon>
        <taxon>Cordylochernes</taxon>
    </lineage>
</organism>
<dbReference type="Gene3D" id="2.30.30.850">
    <property type="match status" value="1"/>
</dbReference>
<evidence type="ECO:0000259" key="2">
    <source>
        <dbReference type="Pfam" id="PF24626"/>
    </source>
</evidence>
<reference evidence="3 4" key="1">
    <citation type="submission" date="2022-01" db="EMBL/GenBank/DDBJ databases">
        <title>A chromosomal length assembly of Cordylochernes scorpioides.</title>
        <authorList>
            <person name="Zeh D."/>
            <person name="Zeh J."/>
        </authorList>
    </citation>
    <scope>NUCLEOTIDE SEQUENCE [LARGE SCALE GENOMIC DNA]</scope>
    <source>
        <strain evidence="3">IN4F17</strain>
        <tissue evidence="3">Whole Body</tissue>
    </source>
</reference>
<gene>
    <name evidence="3" type="ORF">LAZ67_11001761</name>
</gene>
<feature type="compositionally biased region" description="Basic and acidic residues" evidence="1">
    <location>
        <begin position="1"/>
        <end position="23"/>
    </location>
</feature>
<evidence type="ECO:0000313" key="3">
    <source>
        <dbReference type="EMBL" id="UYV73995.1"/>
    </source>
</evidence>
<dbReference type="InterPro" id="IPR056924">
    <property type="entry name" value="SH3_Tf2-1"/>
</dbReference>
<feature type="region of interest" description="Disordered" evidence="1">
    <location>
        <begin position="1"/>
        <end position="27"/>
    </location>
</feature>
<proteinExistence type="predicted"/>
<evidence type="ECO:0000313" key="4">
    <source>
        <dbReference type="Proteomes" id="UP001235939"/>
    </source>
</evidence>
<accession>A0ABY6L3J6</accession>